<comment type="caution">
    <text evidence="4">The sequence shown here is derived from an EMBL/GenBank/DDBJ whole genome shotgun (WGS) entry which is preliminary data.</text>
</comment>
<dbReference type="SUPFAM" id="SSF46689">
    <property type="entry name" value="Homeodomain-like"/>
    <property type="match status" value="1"/>
</dbReference>
<evidence type="ECO:0000256" key="2">
    <source>
        <dbReference type="PROSITE-ProRule" id="PRU00335"/>
    </source>
</evidence>
<dbReference type="PRINTS" id="PR00455">
    <property type="entry name" value="HTHTETR"/>
</dbReference>
<dbReference type="AlphaFoldDB" id="A0AAV3URQ1"/>
<feature type="domain" description="HTH tetR-type" evidence="3">
    <location>
        <begin position="10"/>
        <end position="70"/>
    </location>
</feature>
<organism evidence="4 5">
    <name type="scientific">Haladaptatus pallidirubidus</name>
    <dbReference type="NCBI Taxonomy" id="1008152"/>
    <lineage>
        <taxon>Archaea</taxon>
        <taxon>Methanobacteriati</taxon>
        <taxon>Methanobacteriota</taxon>
        <taxon>Stenosarchaea group</taxon>
        <taxon>Halobacteria</taxon>
        <taxon>Halobacteriales</taxon>
        <taxon>Haladaptataceae</taxon>
        <taxon>Haladaptatus</taxon>
    </lineage>
</organism>
<feature type="DNA-binding region" description="H-T-H motif" evidence="2">
    <location>
        <begin position="33"/>
        <end position="52"/>
    </location>
</feature>
<dbReference type="Proteomes" id="UP001501729">
    <property type="component" value="Unassembled WGS sequence"/>
</dbReference>
<dbReference type="PANTHER" id="PTHR43479">
    <property type="entry name" value="ACREF/ENVCD OPERON REPRESSOR-RELATED"/>
    <property type="match status" value="1"/>
</dbReference>
<dbReference type="Gene3D" id="1.10.357.10">
    <property type="entry name" value="Tetracycline Repressor, domain 2"/>
    <property type="match status" value="1"/>
</dbReference>
<dbReference type="GeneID" id="68617576"/>
<protein>
    <submittedName>
        <fullName evidence="4">TetR family transcriptional regulator C-terminal domain-containing protein</fullName>
    </submittedName>
</protein>
<evidence type="ECO:0000259" key="3">
    <source>
        <dbReference type="PROSITE" id="PS50977"/>
    </source>
</evidence>
<proteinExistence type="predicted"/>
<dbReference type="SUPFAM" id="SSF48498">
    <property type="entry name" value="Tetracyclin repressor-like, C-terminal domain"/>
    <property type="match status" value="1"/>
</dbReference>
<dbReference type="PANTHER" id="PTHR43479:SF11">
    <property type="entry name" value="ACREF_ENVCD OPERON REPRESSOR-RELATED"/>
    <property type="match status" value="1"/>
</dbReference>
<keyword evidence="1 2" id="KW-0238">DNA-binding</keyword>
<sequence length="208" mass="23865">MPTFTEEKKKQVRESLRNTGYELFAQYGIRKTTISELTEAAGIGTGTFYQYYDSKEELYVDILEEYNKELIPRLLQNSVEAYDDPEMAIAALLEETLDEFESNPLLKQIIIEDEVSYIRNQISAEEISERRNSTIEVFLPYIEHWYDEGKVVGTDPESIAHSIRAVARIAHQKEQIGEERYPKVRDTLIAAVAAGLTRDSDVTEKSDD</sequence>
<evidence type="ECO:0000313" key="5">
    <source>
        <dbReference type="Proteomes" id="UP001501729"/>
    </source>
</evidence>
<reference evidence="4 5" key="1">
    <citation type="journal article" date="2019" name="Int. J. Syst. Evol. Microbiol.">
        <title>The Global Catalogue of Microorganisms (GCM) 10K type strain sequencing project: providing services to taxonomists for standard genome sequencing and annotation.</title>
        <authorList>
            <consortium name="The Broad Institute Genomics Platform"/>
            <consortium name="The Broad Institute Genome Sequencing Center for Infectious Disease"/>
            <person name="Wu L."/>
            <person name="Ma J."/>
        </authorList>
    </citation>
    <scope>NUCLEOTIDE SEQUENCE [LARGE SCALE GENOMIC DNA]</scope>
    <source>
        <strain evidence="4 5">JCM 17504</strain>
    </source>
</reference>
<keyword evidence="5" id="KW-1185">Reference proteome</keyword>
<dbReference type="InterPro" id="IPR050624">
    <property type="entry name" value="HTH-type_Tx_Regulator"/>
</dbReference>
<dbReference type="EMBL" id="BAABKX010000030">
    <property type="protein sequence ID" value="GAA5064312.1"/>
    <property type="molecule type" value="Genomic_DNA"/>
</dbReference>
<dbReference type="RefSeq" id="WP_227778832.1">
    <property type="nucleotide sequence ID" value="NZ_BAABKX010000030.1"/>
</dbReference>
<accession>A0AAV3URQ1</accession>
<dbReference type="PROSITE" id="PS50977">
    <property type="entry name" value="HTH_TETR_2"/>
    <property type="match status" value="1"/>
</dbReference>
<evidence type="ECO:0000256" key="1">
    <source>
        <dbReference type="ARBA" id="ARBA00023125"/>
    </source>
</evidence>
<dbReference type="InterPro" id="IPR036271">
    <property type="entry name" value="Tet_transcr_reg_TetR-rel_C_sf"/>
</dbReference>
<gene>
    <name evidence="4" type="ORF">GCM10025751_53740</name>
</gene>
<dbReference type="InterPro" id="IPR001647">
    <property type="entry name" value="HTH_TetR"/>
</dbReference>
<dbReference type="InterPro" id="IPR009057">
    <property type="entry name" value="Homeodomain-like_sf"/>
</dbReference>
<dbReference type="GO" id="GO:0003677">
    <property type="term" value="F:DNA binding"/>
    <property type="evidence" value="ECO:0007669"/>
    <property type="project" value="UniProtKB-UniRule"/>
</dbReference>
<evidence type="ECO:0000313" key="4">
    <source>
        <dbReference type="EMBL" id="GAA5064312.1"/>
    </source>
</evidence>
<dbReference type="Pfam" id="PF00440">
    <property type="entry name" value="TetR_N"/>
    <property type="match status" value="1"/>
</dbReference>
<name>A0AAV3URQ1_9EURY</name>